<evidence type="ECO:0000313" key="3">
    <source>
        <dbReference type="Proteomes" id="UP001324380"/>
    </source>
</evidence>
<feature type="transmembrane region" description="Helical" evidence="1">
    <location>
        <begin position="142"/>
        <end position="159"/>
    </location>
</feature>
<feature type="transmembrane region" description="Helical" evidence="1">
    <location>
        <begin position="213"/>
        <end position="232"/>
    </location>
</feature>
<feature type="transmembrane region" description="Helical" evidence="1">
    <location>
        <begin position="108"/>
        <end position="130"/>
    </location>
</feature>
<keyword evidence="1" id="KW-0812">Transmembrane</keyword>
<keyword evidence="3" id="KW-1185">Reference proteome</keyword>
<dbReference type="EMBL" id="CP139558">
    <property type="protein sequence ID" value="WPU96092.1"/>
    <property type="molecule type" value="Genomic_DNA"/>
</dbReference>
<dbReference type="RefSeq" id="WP_321565195.1">
    <property type="nucleotide sequence ID" value="NZ_CP139558.1"/>
</dbReference>
<feature type="transmembrane region" description="Helical" evidence="1">
    <location>
        <begin position="239"/>
        <end position="259"/>
    </location>
</feature>
<dbReference type="Proteomes" id="UP001324380">
    <property type="component" value="Chromosome"/>
</dbReference>
<keyword evidence="1" id="KW-1133">Transmembrane helix</keyword>
<sequence length="260" mass="28902">MAHQLQRKSLPGGKFTLPTAFIAICILTFFSGVLATAYFCNSMCCDMEMPGGWTMSMMWMRMPDQTWLASVAGFLIMWLAMMVSMMMPSALPMFLKTQRNWVSLCYMAFGYFTVWLAVGIALYAIGVTLATFAMQSELLSRAIPLLLGLLLILAGIMQFTPWKMSQLLRCRSSLGCDISFLQDEKSFRLGCRQGAACCICCTVPMTIQLALGIMNPLVMIIVAMIITAEKLLPRPKITARIIGFATIVLGLASIFFIHIY</sequence>
<protein>
    <submittedName>
        <fullName evidence="2">DUF2182 domain-containing protein</fullName>
    </submittedName>
</protein>
<name>A0ABZ0TSK5_9SPHI</name>
<keyword evidence="1" id="KW-0472">Membrane</keyword>
<accession>A0ABZ0TSK5</accession>
<dbReference type="Pfam" id="PF09948">
    <property type="entry name" value="PpoB2"/>
    <property type="match status" value="1"/>
</dbReference>
<evidence type="ECO:0000313" key="2">
    <source>
        <dbReference type="EMBL" id="WPU96092.1"/>
    </source>
</evidence>
<reference evidence="2 3" key="1">
    <citation type="submission" date="2023-11" db="EMBL/GenBank/DDBJ databases">
        <title>Analysis of the Genomes of Mucilaginibacter gossypii cycad 4 and M. sabulilitoris SNA2: microbes with the potential for plant growth promotion.</title>
        <authorList>
            <person name="Hirsch A.M."/>
            <person name="Humm E."/>
            <person name="Rubbi M."/>
            <person name="Del Vecchio G."/>
            <person name="Ha S.M."/>
            <person name="Pellegrini M."/>
            <person name="Gunsalus R.P."/>
        </authorList>
    </citation>
    <scope>NUCLEOTIDE SEQUENCE [LARGE SCALE GENOMIC DNA]</scope>
    <source>
        <strain evidence="2 3">SNA2</strain>
    </source>
</reference>
<proteinExistence type="predicted"/>
<evidence type="ECO:0000256" key="1">
    <source>
        <dbReference type="SAM" id="Phobius"/>
    </source>
</evidence>
<gene>
    <name evidence="2" type="ORF">SNE25_11225</name>
</gene>
<feature type="transmembrane region" description="Helical" evidence="1">
    <location>
        <begin position="67"/>
        <end position="88"/>
    </location>
</feature>
<feature type="transmembrane region" description="Helical" evidence="1">
    <location>
        <begin position="20"/>
        <end position="40"/>
    </location>
</feature>
<dbReference type="InterPro" id="IPR018688">
    <property type="entry name" value="PpoB2-like"/>
</dbReference>
<organism evidence="2 3">
    <name type="scientific">Mucilaginibacter sabulilitoris</name>
    <dbReference type="NCBI Taxonomy" id="1173583"/>
    <lineage>
        <taxon>Bacteria</taxon>
        <taxon>Pseudomonadati</taxon>
        <taxon>Bacteroidota</taxon>
        <taxon>Sphingobacteriia</taxon>
        <taxon>Sphingobacteriales</taxon>
        <taxon>Sphingobacteriaceae</taxon>
        <taxon>Mucilaginibacter</taxon>
    </lineage>
</organism>